<dbReference type="PANTHER" id="PTHR10015">
    <property type="entry name" value="HEAT SHOCK TRANSCRIPTION FACTOR"/>
    <property type="match status" value="1"/>
</dbReference>
<evidence type="ECO:0000256" key="1">
    <source>
        <dbReference type="ARBA" id="ARBA00004123"/>
    </source>
</evidence>
<evidence type="ECO:0000256" key="2">
    <source>
        <dbReference type="ARBA" id="ARBA00023016"/>
    </source>
</evidence>
<dbReference type="Gene3D" id="1.10.10.10">
    <property type="entry name" value="Winged helix-like DNA-binding domain superfamily/Winged helix DNA-binding domain"/>
    <property type="match status" value="1"/>
</dbReference>
<dbReference type="GO" id="GO:0005634">
    <property type="term" value="C:nucleus"/>
    <property type="evidence" value="ECO:0007669"/>
    <property type="project" value="UniProtKB-SubCell"/>
</dbReference>
<gene>
    <name evidence="9" type="primary">LOC111012446</name>
</gene>
<dbReference type="FunFam" id="1.10.10.10:FF:000660">
    <property type="entry name" value="Heat stress transcription factor A-6b"/>
    <property type="match status" value="1"/>
</dbReference>
<reference evidence="9" key="1">
    <citation type="submission" date="2025-08" db="UniProtKB">
        <authorList>
            <consortium name="RefSeq"/>
        </authorList>
    </citation>
    <scope>IDENTIFICATION</scope>
    <source>
        <strain evidence="9">OHB3-1</strain>
    </source>
</reference>
<evidence type="ECO:0000313" key="9">
    <source>
        <dbReference type="RefSeq" id="XP_022142291.1"/>
    </source>
</evidence>
<keyword evidence="3" id="KW-0238">DNA-binding</keyword>
<dbReference type="RefSeq" id="XP_022142291.1">
    <property type="nucleotide sequence ID" value="XM_022286599.1"/>
</dbReference>
<protein>
    <submittedName>
        <fullName evidence="9">Heat stress transcription factor B-2a-like</fullName>
    </submittedName>
</protein>
<keyword evidence="4" id="KW-0539">Nucleus</keyword>
<comment type="similarity">
    <text evidence="5">Belongs to the HSF family.</text>
</comment>
<dbReference type="Proteomes" id="UP000504603">
    <property type="component" value="Unplaced"/>
</dbReference>
<dbReference type="SMART" id="SM00415">
    <property type="entry name" value="HSF"/>
    <property type="match status" value="1"/>
</dbReference>
<keyword evidence="6" id="KW-0175">Coiled coil</keyword>
<evidence type="ECO:0000259" key="7">
    <source>
        <dbReference type="SMART" id="SM00415"/>
    </source>
</evidence>
<dbReference type="InterPro" id="IPR000232">
    <property type="entry name" value="HSF_DNA-bd"/>
</dbReference>
<evidence type="ECO:0000313" key="8">
    <source>
        <dbReference type="Proteomes" id="UP000504603"/>
    </source>
</evidence>
<name>A0A6J1CLR9_MOMCH</name>
<dbReference type="GO" id="GO:0000978">
    <property type="term" value="F:RNA polymerase II cis-regulatory region sequence-specific DNA binding"/>
    <property type="evidence" value="ECO:0007669"/>
    <property type="project" value="TreeGrafter"/>
</dbReference>
<dbReference type="GO" id="GO:0003700">
    <property type="term" value="F:DNA-binding transcription factor activity"/>
    <property type="evidence" value="ECO:0007669"/>
    <property type="project" value="InterPro"/>
</dbReference>
<dbReference type="OrthoDB" id="60033at2759"/>
<dbReference type="GeneID" id="111012446"/>
<dbReference type="InterPro" id="IPR036388">
    <property type="entry name" value="WH-like_DNA-bd_sf"/>
</dbReference>
<dbReference type="AlphaFoldDB" id="A0A6J1CLR9"/>
<accession>A0A6J1CLR9</accession>
<keyword evidence="2" id="KW-0346">Stress response</keyword>
<dbReference type="PANTHER" id="PTHR10015:SF308">
    <property type="entry name" value="HSF-TYPE DNA-BINDING DOMAIN-CONTAINING PROTEIN"/>
    <property type="match status" value="1"/>
</dbReference>
<sequence>MQSSRTRSPAPFLSKTYDLLEEAGSFHFKAAHHEEEEEENGGNPRIVSWNAEGSGFIVWSPTEFSEILLPKYFKHNNFSSFIRQLNTYGFKKTSPKRWEFKHEKFQRGNRHMLGEIVRKKCEPSVFPAFLRSSREGDTTIVAADRENDDHMLLMEENKNLRRQKQELQTKIAQFKELHIRLLDCLGQCIEK</sequence>
<dbReference type="KEGG" id="mcha:111012446"/>
<dbReference type="Pfam" id="PF00447">
    <property type="entry name" value="HSF_DNA-bind"/>
    <property type="match status" value="1"/>
</dbReference>
<evidence type="ECO:0000256" key="4">
    <source>
        <dbReference type="ARBA" id="ARBA00023242"/>
    </source>
</evidence>
<evidence type="ECO:0000256" key="6">
    <source>
        <dbReference type="SAM" id="Coils"/>
    </source>
</evidence>
<feature type="coiled-coil region" evidence="6">
    <location>
        <begin position="143"/>
        <end position="177"/>
    </location>
</feature>
<evidence type="ECO:0000256" key="5">
    <source>
        <dbReference type="RuleBase" id="RU004020"/>
    </source>
</evidence>
<dbReference type="InterPro" id="IPR036390">
    <property type="entry name" value="WH_DNA-bd_sf"/>
</dbReference>
<organism evidence="8 9">
    <name type="scientific">Momordica charantia</name>
    <name type="common">Bitter gourd</name>
    <name type="synonym">Balsam pear</name>
    <dbReference type="NCBI Taxonomy" id="3673"/>
    <lineage>
        <taxon>Eukaryota</taxon>
        <taxon>Viridiplantae</taxon>
        <taxon>Streptophyta</taxon>
        <taxon>Embryophyta</taxon>
        <taxon>Tracheophyta</taxon>
        <taxon>Spermatophyta</taxon>
        <taxon>Magnoliopsida</taxon>
        <taxon>eudicotyledons</taxon>
        <taxon>Gunneridae</taxon>
        <taxon>Pentapetalae</taxon>
        <taxon>rosids</taxon>
        <taxon>fabids</taxon>
        <taxon>Cucurbitales</taxon>
        <taxon>Cucurbitaceae</taxon>
        <taxon>Momordiceae</taxon>
        <taxon>Momordica</taxon>
    </lineage>
</organism>
<comment type="subcellular location">
    <subcellularLocation>
        <location evidence="1">Nucleus</location>
    </subcellularLocation>
</comment>
<feature type="domain" description="HSF-type DNA-binding" evidence="7">
    <location>
        <begin position="8"/>
        <end position="119"/>
    </location>
</feature>
<keyword evidence="8" id="KW-1185">Reference proteome</keyword>
<evidence type="ECO:0000256" key="3">
    <source>
        <dbReference type="ARBA" id="ARBA00023125"/>
    </source>
</evidence>
<dbReference type="SUPFAM" id="SSF46785">
    <property type="entry name" value="Winged helix' DNA-binding domain"/>
    <property type="match status" value="1"/>
</dbReference>
<dbReference type="GO" id="GO:0006357">
    <property type="term" value="P:regulation of transcription by RNA polymerase II"/>
    <property type="evidence" value="ECO:0007669"/>
    <property type="project" value="TreeGrafter"/>
</dbReference>
<proteinExistence type="inferred from homology"/>